<dbReference type="Proteomes" id="UP000806542">
    <property type="component" value="Unassembled WGS sequence"/>
</dbReference>
<proteinExistence type="predicted"/>
<protein>
    <submittedName>
        <fullName evidence="1">Uncharacterized protein</fullName>
    </submittedName>
</protein>
<dbReference type="AlphaFoldDB" id="A0A9D5R918"/>
<accession>A0A9D5R918</accession>
<keyword evidence="2" id="KW-1185">Reference proteome</keyword>
<evidence type="ECO:0000313" key="2">
    <source>
        <dbReference type="Proteomes" id="UP000806542"/>
    </source>
</evidence>
<sequence>MEKTRRHNIEGTVLDILLQYDEDSGRYMEIYPDFIETPIYTPEGYPILFTGEDACTYAESVEGEPCIDCGSCRFYRQAPNTLIGVCGHPKKRCNEEKQYNTEYEEETK</sequence>
<dbReference type="RefSeq" id="WP_226393531.1">
    <property type="nucleotide sequence ID" value="NZ_JADCKB010000030.1"/>
</dbReference>
<comment type="caution">
    <text evidence="1">The sequence shown here is derived from an EMBL/GenBank/DDBJ whole genome shotgun (WGS) entry which is preliminary data.</text>
</comment>
<organism evidence="1 2">
    <name type="scientific">Ructibacterium gallinarum</name>
    <dbReference type="NCBI Taxonomy" id="2779355"/>
    <lineage>
        <taxon>Bacteria</taxon>
        <taxon>Bacillati</taxon>
        <taxon>Bacillota</taxon>
        <taxon>Clostridia</taxon>
        <taxon>Eubacteriales</taxon>
        <taxon>Oscillospiraceae</taxon>
        <taxon>Ructibacterium</taxon>
    </lineage>
</organism>
<dbReference type="EMBL" id="JADCKB010000030">
    <property type="protein sequence ID" value="MBE5040991.1"/>
    <property type="molecule type" value="Genomic_DNA"/>
</dbReference>
<reference evidence="1" key="1">
    <citation type="submission" date="2020-10" db="EMBL/GenBank/DDBJ databases">
        <title>ChiBAC.</title>
        <authorList>
            <person name="Zenner C."/>
            <person name="Hitch T.C.A."/>
            <person name="Clavel T."/>
        </authorList>
    </citation>
    <scope>NUCLEOTIDE SEQUENCE</scope>
    <source>
        <strain evidence="1">DSM 107454</strain>
    </source>
</reference>
<name>A0A9D5R918_9FIRM</name>
<evidence type="ECO:0000313" key="1">
    <source>
        <dbReference type="EMBL" id="MBE5040991.1"/>
    </source>
</evidence>
<gene>
    <name evidence="1" type="ORF">INF28_11030</name>
</gene>